<sequence>MDLDSDICGPSDNDYDVQPMIENEGEDCPDNARNKTSADSAPVPVISQAPPPADVLYLTKGDGVRNLSPRPVDGAKPWRQLARVSSAPLETWDIHLGDIVQVCLEKDRKSYAKISEIRRLDDGRYVVVYTWLYRREEVQAEFETDGIIPRLLRRNLDKRWPADATFQYMLSTNRTITLWDTAISRAPRDVVESVCHSSIYSTTPSTRYIWSVNSPRFKWMKKIHDLGTYSTI</sequence>
<dbReference type="eggNOG" id="ENOG502T8T4">
    <property type="taxonomic scope" value="Eukaryota"/>
</dbReference>
<dbReference type="HOGENOM" id="CLU_966769_0_0_1"/>
<accession>B8MPP0</accession>
<feature type="region of interest" description="Disordered" evidence="1">
    <location>
        <begin position="1"/>
        <end position="46"/>
    </location>
</feature>
<dbReference type="OMA" id="NSPRFKW"/>
<protein>
    <recommendedName>
        <fullName evidence="4">BAH domain-containing protein</fullName>
    </recommendedName>
</protein>
<dbReference type="EMBL" id="EQ962658">
    <property type="protein sequence ID" value="EED14479.1"/>
    <property type="molecule type" value="Genomic_DNA"/>
</dbReference>
<dbReference type="GeneID" id="8103589"/>
<reference evidence="3" key="1">
    <citation type="journal article" date="2015" name="Genome Announc.">
        <title>Genome sequence of the AIDS-associated pathogen Penicillium marneffei (ATCC18224) and its near taxonomic relative Talaromyces stipitatus (ATCC10500).</title>
        <authorList>
            <person name="Nierman W.C."/>
            <person name="Fedorova-Abrams N.D."/>
            <person name="Andrianopoulos A."/>
        </authorList>
    </citation>
    <scope>NUCLEOTIDE SEQUENCE [LARGE SCALE GENOMIC DNA]</scope>
    <source>
        <strain evidence="3">ATCC 10500 / CBS 375.48 / QM 6759 / NRRL 1006</strain>
    </source>
</reference>
<keyword evidence="3" id="KW-1185">Reference proteome</keyword>
<evidence type="ECO:0000256" key="1">
    <source>
        <dbReference type="SAM" id="MobiDB-lite"/>
    </source>
</evidence>
<dbReference type="RefSeq" id="XP_002486717.1">
    <property type="nucleotide sequence ID" value="XM_002486672.1"/>
</dbReference>
<organism evidence="2 3">
    <name type="scientific">Talaromyces stipitatus (strain ATCC 10500 / CBS 375.48 / QM 6759 / NRRL 1006)</name>
    <name type="common">Penicillium stipitatum</name>
    <dbReference type="NCBI Taxonomy" id="441959"/>
    <lineage>
        <taxon>Eukaryota</taxon>
        <taxon>Fungi</taxon>
        <taxon>Dikarya</taxon>
        <taxon>Ascomycota</taxon>
        <taxon>Pezizomycotina</taxon>
        <taxon>Eurotiomycetes</taxon>
        <taxon>Eurotiomycetidae</taxon>
        <taxon>Eurotiales</taxon>
        <taxon>Trichocomaceae</taxon>
        <taxon>Talaromyces</taxon>
        <taxon>Talaromyces sect. Talaromyces</taxon>
    </lineage>
</organism>
<dbReference type="PhylomeDB" id="B8MPP0"/>
<evidence type="ECO:0008006" key="4">
    <source>
        <dbReference type="Google" id="ProtNLM"/>
    </source>
</evidence>
<dbReference type="VEuPathDB" id="FungiDB:TSTA_106890"/>
<evidence type="ECO:0000313" key="3">
    <source>
        <dbReference type="Proteomes" id="UP000001745"/>
    </source>
</evidence>
<dbReference type="Proteomes" id="UP000001745">
    <property type="component" value="Unassembled WGS sequence"/>
</dbReference>
<dbReference type="AlphaFoldDB" id="B8MPP0"/>
<dbReference type="InParanoid" id="B8MPP0"/>
<evidence type="ECO:0000313" key="2">
    <source>
        <dbReference type="EMBL" id="EED14479.1"/>
    </source>
</evidence>
<dbReference type="OrthoDB" id="4349922at2759"/>
<proteinExistence type="predicted"/>
<gene>
    <name evidence="2" type="ORF">TSTA_106890</name>
</gene>
<name>B8MPP0_TALSN</name>